<keyword evidence="2" id="KW-0238">DNA-binding</keyword>
<dbReference type="SUPFAM" id="SSF51182">
    <property type="entry name" value="RmlC-like cupins"/>
    <property type="match status" value="1"/>
</dbReference>
<sequence>MPNQAAPPVRASVPPLDPRRYAPSPERPLRAKARRMAHHMDIQPHSHTWGQLVFSVDGAVRIGARGHASDSTYLLPPSRAVWIPPGTVHSVTAVQQADLRTVYMDPSAIARLHKSAVDSPWHGCRVLEVTPLLRELVLQLAVEADPLRPGEPPPRPPDDVAREHAIATLLLDELRRAPAVPLGLPLPQDKRLRQLCEAMLAEPMRHADLEGWARQAAISPRTLARLFKDQLGSSYSQWRQQLLLGHALSLAARKHPMRLIAAELGYASPSAFTAMVKRAVGMPPSQFFAFA</sequence>
<dbReference type="InterPro" id="IPR011051">
    <property type="entry name" value="RmlC_Cupin_sf"/>
</dbReference>
<dbReference type="InterPro" id="IPR003313">
    <property type="entry name" value="AraC-bd"/>
</dbReference>
<dbReference type="PANTHER" id="PTHR11019:SF159">
    <property type="entry name" value="TRANSCRIPTIONAL REGULATOR-RELATED"/>
    <property type="match status" value="1"/>
</dbReference>
<comment type="caution">
    <text evidence="6">The sequence shown here is derived from an EMBL/GenBank/DDBJ whole genome shotgun (WGS) entry which is preliminary data.</text>
</comment>
<dbReference type="RefSeq" id="WP_231012186.1">
    <property type="nucleotide sequence ID" value="NZ_BAAAEW010000025.1"/>
</dbReference>
<evidence type="ECO:0000256" key="3">
    <source>
        <dbReference type="ARBA" id="ARBA00023163"/>
    </source>
</evidence>
<evidence type="ECO:0000259" key="5">
    <source>
        <dbReference type="PROSITE" id="PS01124"/>
    </source>
</evidence>
<protein>
    <submittedName>
        <fullName evidence="6">Helix-turn-helix transcriptional regulator</fullName>
    </submittedName>
</protein>
<dbReference type="Pfam" id="PF12833">
    <property type="entry name" value="HTH_18"/>
    <property type="match status" value="1"/>
</dbReference>
<dbReference type="EMBL" id="BAAAEW010000025">
    <property type="protein sequence ID" value="GAA0757946.1"/>
    <property type="molecule type" value="Genomic_DNA"/>
</dbReference>
<dbReference type="Proteomes" id="UP001500279">
    <property type="component" value="Unassembled WGS sequence"/>
</dbReference>
<evidence type="ECO:0000256" key="1">
    <source>
        <dbReference type="ARBA" id="ARBA00023015"/>
    </source>
</evidence>
<dbReference type="Gene3D" id="2.60.120.10">
    <property type="entry name" value="Jelly Rolls"/>
    <property type="match status" value="1"/>
</dbReference>
<keyword evidence="3" id="KW-0804">Transcription</keyword>
<dbReference type="PROSITE" id="PS01124">
    <property type="entry name" value="HTH_ARAC_FAMILY_2"/>
    <property type="match status" value="1"/>
</dbReference>
<feature type="region of interest" description="Disordered" evidence="4">
    <location>
        <begin position="1"/>
        <end position="27"/>
    </location>
</feature>
<dbReference type="Gene3D" id="1.10.10.60">
    <property type="entry name" value="Homeodomain-like"/>
    <property type="match status" value="1"/>
</dbReference>
<keyword evidence="1" id="KW-0805">Transcription regulation</keyword>
<evidence type="ECO:0000256" key="4">
    <source>
        <dbReference type="SAM" id="MobiDB-lite"/>
    </source>
</evidence>
<keyword evidence="7" id="KW-1185">Reference proteome</keyword>
<dbReference type="CDD" id="cd06124">
    <property type="entry name" value="cupin_NimR-like_N"/>
    <property type="match status" value="1"/>
</dbReference>
<dbReference type="InterPro" id="IPR009057">
    <property type="entry name" value="Homeodomain-like_sf"/>
</dbReference>
<dbReference type="InterPro" id="IPR014710">
    <property type="entry name" value="RmlC-like_jellyroll"/>
</dbReference>
<feature type="domain" description="HTH araC/xylS-type" evidence="5">
    <location>
        <begin position="190"/>
        <end position="290"/>
    </location>
</feature>
<dbReference type="SUPFAM" id="SSF46689">
    <property type="entry name" value="Homeodomain-like"/>
    <property type="match status" value="1"/>
</dbReference>
<dbReference type="PANTHER" id="PTHR11019">
    <property type="entry name" value="HTH-TYPE TRANSCRIPTIONAL REGULATOR NIMR"/>
    <property type="match status" value="1"/>
</dbReference>
<gene>
    <name evidence="6" type="ORF">GCM10009107_37970</name>
</gene>
<accession>A0ABN1K830</accession>
<dbReference type="InterPro" id="IPR018060">
    <property type="entry name" value="HTH_AraC"/>
</dbReference>
<evidence type="ECO:0000256" key="2">
    <source>
        <dbReference type="ARBA" id="ARBA00023125"/>
    </source>
</evidence>
<dbReference type="Pfam" id="PF02311">
    <property type="entry name" value="AraC_binding"/>
    <property type="match status" value="1"/>
</dbReference>
<name>A0ABN1K830_9BURK</name>
<organism evidence="6 7">
    <name type="scientific">Ideonella azotifigens</name>
    <dbReference type="NCBI Taxonomy" id="513160"/>
    <lineage>
        <taxon>Bacteria</taxon>
        <taxon>Pseudomonadati</taxon>
        <taxon>Pseudomonadota</taxon>
        <taxon>Betaproteobacteria</taxon>
        <taxon>Burkholderiales</taxon>
        <taxon>Sphaerotilaceae</taxon>
        <taxon>Ideonella</taxon>
    </lineage>
</organism>
<evidence type="ECO:0000313" key="7">
    <source>
        <dbReference type="Proteomes" id="UP001500279"/>
    </source>
</evidence>
<evidence type="ECO:0000313" key="6">
    <source>
        <dbReference type="EMBL" id="GAA0757946.1"/>
    </source>
</evidence>
<reference evidence="6 7" key="1">
    <citation type="journal article" date="2019" name="Int. J. Syst. Evol. Microbiol.">
        <title>The Global Catalogue of Microorganisms (GCM) 10K type strain sequencing project: providing services to taxonomists for standard genome sequencing and annotation.</title>
        <authorList>
            <consortium name="The Broad Institute Genomics Platform"/>
            <consortium name="The Broad Institute Genome Sequencing Center for Infectious Disease"/>
            <person name="Wu L."/>
            <person name="Ma J."/>
        </authorList>
    </citation>
    <scope>NUCLEOTIDE SEQUENCE [LARGE SCALE GENOMIC DNA]</scope>
    <source>
        <strain evidence="6 7">JCM 15503</strain>
    </source>
</reference>
<proteinExistence type="predicted"/>
<dbReference type="SMART" id="SM00342">
    <property type="entry name" value="HTH_ARAC"/>
    <property type="match status" value="1"/>
</dbReference>